<feature type="compositionally biased region" description="Low complexity" evidence="1">
    <location>
        <begin position="245"/>
        <end position="259"/>
    </location>
</feature>
<evidence type="ECO:0000313" key="2">
    <source>
        <dbReference type="EMBL" id="KIK50776.1"/>
    </source>
</evidence>
<organism evidence="2 3">
    <name type="scientific">Collybiopsis luxurians FD-317 M1</name>
    <dbReference type="NCBI Taxonomy" id="944289"/>
    <lineage>
        <taxon>Eukaryota</taxon>
        <taxon>Fungi</taxon>
        <taxon>Dikarya</taxon>
        <taxon>Basidiomycota</taxon>
        <taxon>Agaricomycotina</taxon>
        <taxon>Agaricomycetes</taxon>
        <taxon>Agaricomycetidae</taxon>
        <taxon>Agaricales</taxon>
        <taxon>Marasmiineae</taxon>
        <taxon>Omphalotaceae</taxon>
        <taxon>Collybiopsis</taxon>
        <taxon>Collybiopsis luxurians</taxon>
    </lineage>
</organism>
<dbReference type="AlphaFoldDB" id="A0A0D0B985"/>
<dbReference type="OrthoDB" id="3260393at2759"/>
<protein>
    <submittedName>
        <fullName evidence="2">Uncharacterized protein</fullName>
    </submittedName>
</protein>
<name>A0A0D0B985_9AGAR</name>
<feature type="compositionally biased region" description="Low complexity" evidence="1">
    <location>
        <begin position="102"/>
        <end position="121"/>
    </location>
</feature>
<dbReference type="Proteomes" id="UP000053593">
    <property type="component" value="Unassembled WGS sequence"/>
</dbReference>
<feature type="compositionally biased region" description="Polar residues" evidence="1">
    <location>
        <begin position="130"/>
        <end position="139"/>
    </location>
</feature>
<keyword evidence="3" id="KW-1185">Reference proteome</keyword>
<feature type="region of interest" description="Disordered" evidence="1">
    <location>
        <begin position="188"/>
        <end position="209"/>
    </location>
</feature>
<feature type="compositionally biased region" description="Acidic residues" evidence="1">
    <location>
        <begin position="194"/>
        <end position="209"/>
    </location>
</feature>
<evidence type="ECO:0000256" key="1">
    <source>
        <dbReference type="SAM" id="MobiDB-lite"/>
    </source>
</evidence>
<feature type="compositionally biased region" description="Low complexity" evidence="1">
    <location>
        <begin position="141"/>
        <end position="151"/>
    </location>
</feature>
<gene>
    <name evidence="2" type="ORF">GYMLUDRAFT_51003</name>
</gene>
<feature type="region of interest" description="Disordered" evidence="1">
    <location>
        <begin position="78"/>
        <end position="153"/>
    </location>
</feature>
<evidence type="ECO:0000313" key="3">
    <source>
        <dbReference type="Proteomes" id="UP000053593"/>
    </source>
</evidence>
<sequence length="367" mass="40573">MFRTGSPYSPFFMSGLLPSHSANVPHDEHEYLYEVDFRRRGSLPDTSSPTPSVAQFYKERSFLSLDLAGAGSLSAPSINTLRSRPSQQNLPSQKPIPKYADALPALPSSSKARASSALLPPNSIAGPSKPASSSNLKRNVSTRTAVSTVSSNFRRSKRSDALARLEGRTKAAVTSSFKFGSIKEERTSNFMSLSDDEQDSSEDVDEWDMDSDEDADFVDLGLDFSSHRYSYSESQNDEEDILPISPSRSHPSSFRSFFSTGSLNRTRSRRSKRSLSSFGIRSQGKSEPPAHSRTKSMMAPKRSDSQYTSFMDLDRPASISSSDFRPKLRRLSISAKQDSSVSLLSPTPKKTDEWLQWNSFIEISGVA</sequence>
<accession>A0A0D0B985</accession>
<feature type="region of interest" description="Disordered" evidence="1">
    <location>
        <begin position="235"/>
        <end position="307"/>
    </location>
</feature>
<dbReference type="EMBL" id="KN834885">
    <property type="protein sequence ID" value="KIK50776.1"/>
    <property type="molecule type" value="Genomic_DNA"/>
</dbReference>
<dbReference type="HOGENOM" id="CLU_790089_0_0_1"/>
<proteinExistence type="predicted"/>
<reference evidence="2 3" key="1">
    <citation type="submission" date="2014-04" db="EMBL/GenBank/DDBJ databases">
        <title>Evolutionary Origins and Diversification of the Mycorrhizal Mutualists.</title>
        <authorList>
            <consortium name="DOE Joint Genome Institute"/>
            <consortium name="Mycorrhizal Genomics Consortium"/>
            <person name="Kohler A."/>
            <person name="Kuo A."/>
            <person name="Nagy L.G."/>
            <person name="Floudas D."/>
            <person name="Copeland A."/>
            <person name="Barry K.W."/>
            <person name="Cichocki N."/>
            <person name="Veneault-Fourrey C."/>
            <person name="LaButti K."/>
            <person name="Lindquist E.A."/>
            <person name="Lipzen A."/>
            <person name="Lundell T."/>
            <person name="Morin E."/>
            <person name="Murat C."/>
            <person name="Riley R."/>
            <person name="Ohm R."/>
            <person name="Sun H."/>
            <person name="Tunlid A."/>
            <person name="Henrissat B."/>
            <person name="Grigoriev I.V."/>
            <person name="Hibbett D.S."/>
            <person name="Martin F."/>
        </authorList>
    </citation>
    <scope>NUCLEOTIDE SEQUENCE [LARGE SCALE GENOMIC DNA]</scope>
    <source>
        <strain evidence="2 3">FD-317 M1</strain>
    </source>
</reference>
<feature type="compositionally biased region" description="Polar residues" evidence="1">
    <location>
        <begin position="78"/>
        <end position="92"/>
    </location>
</feature>